<feature type="transmembrane region" description="Helical" evidence="1">
    <location>
        <begin position="29"/>
        <end position="48"/>
    </location>
</feature>
<comment type="caution">
    <text evidence="2">The sequence shown here is derived from an EMBL/GenBank/DDBJ whole genome shotgun (WGS) entry which is preliminary data.</text>
</comment>
<keyword evidence="3" id="KW-1185">Reference proteome</keyword>
<evidence type="ECO:0000256" key="1">
    <source>
        <dbReference type="SAM" id="Phobius"/>
    </source>
</evidence>
<reference evidence="2 3" key="1">
    <citation type="journal article" date="2015" name="BMC Genomics">
        <title>Gene expression during zombie ant biting behavior reflects the complexity underlying fungal parasitic behavioral manipulation.</title>
        <authorList>
            <person name="de Bekker C."/>
            <person name="Ohm R.A."/>
            <person name="Loreto R.G."/>
            <person name="Sebastian A."/>
            <person name="Albert I."/>
            <person name="Merrow M."/>
            <person name="Brachmann A."/>
            <person name="Hughes D.P."/>
        </authorList>
    </citation>
    <scope>NUCLEOTIDE SEQUENCE [LARGE SCALE GENOMIC DNA]</scope>
    <source>
        <strain evidence="2 3">SC16a</strain>
    </source>
</reference>
<name>A0A2A9PDP1_OPHUN</name>
<evidence type="ECO:0000313" key="3">
    <source>
        <dbReference type="Proteomes" id="UP000037136"/>
    </source>
</evidence>
<organism evidence="2 3">
    <name type="scientific">Ophiocordyceps unilateralis</name>
    <name type="common">Zombie-ant fungus</name>
    <name type="synonym">Torrubia unilateralis</name>
    <dbReference type="NCBI Taxonomy" id="268505"/>
    <lineage>
        <taxon>Eukaryota</taxon>
        <taxon>Fungi</taxon>
        <taxon>Dikarya</taxon>
        <taxon>Ascomycota</taxon>
        <taxon>Pezizomycotina</taxon>
        <taxon>Sordariomycetes</taxon>
        <taxon>Hypocreomycetidae</taxon>
        <taxon>Hypocreales</taxon>
        <taxon>Ophiocordycipitaceae</taxon>
        <taxon>Ophiocordyceps</taxon>
    </lineage>
</organism>
<gene>
    <name evidence="2" type="ORF">XA68_12486</name>
</gene>
<dbReference type="AlphaFoldDB" id="A0A2A9PDP1"/>
<keyword evidence="1" id="KW-0812">Transmembrane</keyword>
<dbReference type="EMBL" id="LAZP02000207">
    <property type="protein sequence ID" value="PFH59334.1"/>
    <property type="molecule type" value="Genomic_DNA"/>
</dbReference>
<accession>A0A2A9PDP1</accession>
<keyword evidence="1" id="KW-0472">Membrane</keyword>
<evidence type="ECO:0000313" key="2">
    <source>
        <dbReference type="EMBL" id="PFH59334.1"/>
    </source>
</evidence>
<sequence length="87" mass="9476">MADAQPYPCKGQHRFPSIRRDSHGCFKHVVIAVVVLIAFLFSALVHFAPRSFSADFHHGFVAAETTNRSSVFSFDADVSASPAPTTP</sequence>
<keyword evidence="1" id="KW-1133">Transmembrane helix</keyword>
<proteinExistence type="predicted"/>
<reference evidence="2 3" key="2">
    <citation type="journal article" date="2017" name="Sci. Rep.">
        <title>Ant-infecting Ophiocordyceps genomes reveal a high diversity of potential behavioral manipulation genes and a possible major role for enterotoxins.</title>
        <authorList>
            <person name="de Bekker C."/>
            <person name="Ohm R.A."/>
            <person name="Evans H.C."/>
            <person name="Brachmann A."/>
            <person name="Hughes D.P."/>
        </authorList>
    </citation>
    <scope>NUCLEOTIDE SEQUENCE [LARGE SCALE GENOMIC DNA]</scope>
    <source>
        <strain evidence="2 3">SC16a</strain>
    </source>
</reference>
<protein>
    <submittedName>
        <fullName evidence="2">Uncharacterized protein</fullName>
    </submittedName>
</protein>
<dbReference type="Proteomes" id="UP000037136">
    <property type="component" value="Unassembled WGS sequence"/>
</dbReference>